<dbReference type="EMBL" id="SNRW01001013">
    <property type="protein sequence ID" value="KAA6398179.1"/>
    <property type="molecule type" value="Genomic_DNA"/>
</dbReference>
<comment type="caution">
    <text evidence="1">The sequence shown here is derived from an EMBL/GenBank/DDBJ whole genome shotgun (WGS) entry which is preliminary data.</text>
</comment>
<sequence>MVTNNDFPIKIEANDRRYVVCRCKAAHRDDVEYFTSLSNGWNQRIIPFTEAKKDIIRAPRSQLDDVIILNYQALREEDQDINEDANEEANEDDNV</sequence>
<gene>
    <name evidence="1" type="ORF">EZS28_006291</name>
</gene>
<protein>
    <submittedName>
        <fullName evidence="1">Uncharacterized protein</fullName>
    </submittedName>
</protein>
<accession>A0A5J4WVG2</accession>
<evidence type="ECO:0000313" key="2">
    <source>
        <dbReference type="Proteomes" id="UP000324800"/>
    </source>
</evidence>
<name>A0A5J4WVG2_9EUKA</name>
<dbReference type="Proteomes" id="UP000324800">
    <property type="component" value="Unassembled WGS sequence"/>
</dbReference>
<dbReference type="AlphaFoldDB" id="A0A5J4WVG2"/>
<organism evidence="1 2">
    <name type="scientific">Streblomastix strix</name>
    <dbReference type="NCBI Taxonomy" id="222440"/>
    <lineage>
        <taxon>Eukaryota</taxon>
        <taxon>Metamonada</taxon>
        <taxon>Preaxostyla</taxon>
        <taxon>Oxymonadida</taxon>
        <taxon>Streblomastigidae</taxon>
        <taxon>Streblomastix</taxon>
    </lineage>
</organism>
<proteinExistence type="predicted"/>
<evidence type="ECO:0000313" key="1">
    <source>
        <dbReference type="EMBL" id="KAA6398179.1"/>
    </source>
</evidence>
<reference evidence="1 2" key="1">
    <citation type="submission" date="2019-03" db="EMBL/GenBank/DDBJ databases">
        <title>Single cell metagenomics reveals metabolic interactions within the superorganism composed of flagellate Streblomastix strix and complex community of Bacteroidetes bacteria on its surface.</title>
        <authorList>
            <person name="Treitli S.C."/>
            <person name="Kolisko M."/>
            <person name="Husnik F."/>
            <person name="Keeling P."/>
            <person name="Hampl V."/>
        </authorList>
    </citation>
    <scope>NUCLEOTIDE SEQUENCE [LARGE SCALE GENOMIC DNA]</scope>
    <source>
        <strain evidence="1">ST1C</strain>
    </source>
</reference>